<evidence type="ECO:0000313" key="5">
    <source>
        <dbReference type="EMBL" id="KAJ8442005.1"/>
    </source>
</evidence>
<dbReference type="InterPro" id="IPR042086">
    <property type="entry name" value="MeTrfase_capping"/>
</dbReference>
<gene>
    <name evidence="5" type="ORF">Cgig2_020150</name>
</gene>
<organism evidence="5 6">
    <name type="scientific">Carnegiea gigantea</name>
    <dbReference type="NCBI Taxonomy" id="171969"/>
    <lineage>
        <taxon>Eukaryota</taxon>
        <taxon>Viridiplantae</taxon>
        <taxon>Streptophyta</taxon>
        <taxon>Embryophyta</taxon>
        <taxon>Tracheophyta</taxon>
        <taxon>Spermatophyta</taxon>
        <taxon>Magnoliopsida</taxon>
        <taxon>eudicotyledons</taxon>
        <taxon>Gunneridae</taxon>
        <taxon>Pentapetalae</taxon>
        <taxon>Caryophyllales</taxon>
        <taxon>Cactineae</taxon>
        <taxon>Cactaceae</taxon>
        <taxon>Cactoideae</taxon>
        <taxon>Echinocereeae</taxon>
        <taxon>Carnegiea</taxon>
    </lineage>
</organism>
<dbReference type="SUPFAM" id="SSF53335">
    <property type="entry name" value="S-adenosyl-L-methionine-dependent methyltransferases"/>
    <property type="match status" value="1"/>
</dbReference>
<evidence type="ECO:0008006" key="7">
    <source>
        <dbReference type="Google" id="ProtNLM"/>
    </source>
</evidence>
<reference evidence="5" key="1">
    <citation type="submission" date="2022-04" db="EMBL/GenBank/DDBJ databases">
        <title>Carnegiea gigantea Genome sequencing and assembly v2.</title>
        <authorList>
            <person name="Copetti D."/>
            <person name="Sanderson M.J."/>
            <person name="Burquez A."/>
            <person name="Wojciechowski M.F."/>
        </authorList>
    </citation>
    <scope>NUCLEOTIDE SEQUENCE</scope>
    <source>
        <strain evidence="5">SGP5-SGP5p</strain>
        <tissue evidence="5">Aerial part</tissue>
    </source>
</reference>
<accession>A0A9Q1QJ07</accession>
<dbReference type="Pfam" id="PF03492">
    <property type="entry name" value="Methyltransf_7"/>
    <property type="match status" value="1"/>
</dbReference>
<evidence type="ECO:0000256" key="1">
    <source>
        <dbReference type="ARBA" id="ARBA00022603"/>
    </source>
</evidence>
<dbReference type="OrthoDB" id="1872732at2759"/>
<keyword evidence="2" id="KW-0808">Transferase</keyword>
<dbReference type="PANTHER" id="PTHR31009">
    <property type="entry name" value="S-ADENOSYL-L-METHIONINE:CARBOXYL METHYLTRANSFERASE FAMILY PROTEIN"/>
    <property type="match status" value="1"/>
</dbReference>
<evidence type="ECO:0000313" key="6">
    <source>
        <dbReference type="Proteomes" id="UP001153076"/>
    </source>
</evidence>
<sequence length="334" mass="37913">MAKAKQVLEESIRELYEALKPKCLMLADMGCGSGPNAFLVVSEIMEAMNEACKNLNRPVLEFGVFLNDLPGNDFNALFLQFLPSFYRQIEEGDGCNFGPCFVSATPKSFYGRAFPTQFLHFVHSSFSLHWLSQVPKGLVTNEGVALNKGNIHIAKTSPPGVHKEYYKQFEMDFNVFLRSRACEVVHGGRMVLTFQGRIQSNDTNPILEPIRSALHDMVLEGVIDEEKLDMFNMPCYFPTVEEVKQSVEAEGSFTLNKLETFTVDWSVDETQNLRDRVEFVVKSIRSVMESLFTSAFGKAAMKDLFLRFKDKVEEPLARQTSQYFNLLVSMTRRA</sequence>
<dbReference type="GO" id="GO:0032259">
    <property type="term" value="P:methylation"/>
    <property type="evidence" value="ECO:0007669"/>
    <property type="project" value="UniProtKB-KW"/>
</dbReference>
<dbReference type="GO" id="GO:0046872">
    <property type="term" value="F:metal ion binding"/>
    <property type="evidence" value="ECO:0007669"/>
    <property type="project" value="UniProtKB-KW"/>
</dbReference>
<dbReference type="Proteomes" id="UP001153076">
    <property type="component" value="Unassembled WGS sequence"/>
</dbReference>
<dbReference type="GO" id="GO:0008168">
    <property type="term" value="F:methyltransferase activity"/>
    <property type="evidence" value="ECO:0007669"/>
    <property type="project" value="UniProtKB-KW"/>
</dbReference>
<evidence type="ECO:0000256" key="3">
    <source>
        <dbReference type="ARBA" id="ARBA00022723"/>
    </source>
</evidence>
<evidence type="ECO:0000256" key="4">
    <source>
        <dbReference type="ARBA" id="ARBA00022842"/>
    </source>
</evidence>
<evidence type="ECO:0000256" key="2">
    <source>
        <dbReference type="ARBA" id="ARBA00022679"/>
    </source>
</evidence>
<dbReference type="Gene3D" id="3.40.50.150">
    <property type="entry name" value="Vaccinia Virus protein VP39"/>
    <property type="match status" value="1"/>
</dbReference>
<dbReference type="Gene3D" id="1.10.1200.270">
    <property type="entry name" value="Methyltransferase, alpha-helical capping domain"/>
    <property type="match status" value="1"/>
</dbReference>
<name>A0A9Q1QJ07_9CARY</name>
<dbReference type="InterPro" id="IPR029063">
    <property type="entry name" value="SAM-dependent_MTases_sf"/>
</dbReference>
<protein>
    <recommendedName>
        <fullName evidence="7">Jasmonate O-methyltransferase</fullName>
    </recommendedName>
</protein>
<comment type="caution">
    <text evidence="5">The sequence shown here is derived from an EMBL/GenBank/DDBJ whole genome shotgun (WGS) entry which is preliminary data.</text>
</comment>
<keyword evidence="4" id="KW-0460">Magnesium</keyword>
<proteinExistence type="predicted"/>
<keyword evidence="6" id="KW-1185">Reference proteome</keyword>
<dbReference type="InterPro" id="IPR005299">
    <property type="entry name" value="MeTrfase_7"/>
</dbReference>
<dbReference type="AlphaFoldDB" id="A0A9Q1QJ07"/>
<keyword evidence="1" id="KW-0489">Methyltransferase</keyword>
<keyword evidence="3" id="KW-0479">Metal-binding</keyword>
<dbReference type="EMBL" id="JAKOGI010000149">
    <property type="protein sequence ID" value="KAJ8442005.1"/>
    <property type="molecule type" value="Genomic_DNA"/>
</dbReference>